<dbReference type="Proteomes" id="UP001500542">
    <property type="component" value="Unassembled WGS sequence"/>
</dbReference>
<dbReference type="SUPFAM" id="SSF50998">
    <property type="entry name" value="Quinoprotein alcohol dehydrogenase-like"/>
    <property type="match status" value="1"/>
</dbReference>
<dbReference type="Gene3D" id="2.130.10.10">
    <property type="entry name" value="YVTN repeat-like/Quinoprotein amine dehydrogenase"/>
    <property type="match status" value="1"/>
</dbReference>
<sequence length="509" mass="52718">MKKAVLVLVTAVAVIAAALIPSGRPVVAATSVSGPGFGSALSAVRQLAWQTNASVNTLAVAGNTVYAGGLFTRIRQPGKAAGQGESVRTYLAAFNRTTGKPLAFAPKLNGAVWSIATSPNGRWVVVGGDFTTVNGLARKHLAMFSVATGKLVVGWHPAVAYRVSALAIGGNSVYFGGSFGRVDNTERNNVAAVTLSTGALLPWDPDADDDVYAIDLADSGRRVFIGGGFNEIQGEDHYALAMVSPTTGAPMRMPAAAAIPEPSPDCQSRVKDIDTLGSKVFVSNAGSGLGCYDGVLAADAATGKLLWQSNCLGATEAIKAIGNWLYKGSHAHDCSRDGGFKDGSGTHHLLVESTINGKLGPWYPNTDAGGTTDVGPLAFASGGNDLWVGGDFTRVNGALQQGLGRFTNAAGGAQPALPAAPKVSSTVKNKATVSFATVVDADNISLIYSLFRGTTKVASWKRNSYPWTKPVVTTFTDAKVKSGKTVSYRIQVSDGRNVRTGRAAAVKVR</sequence>
<dbReference type="InterPro" id="IPR011047">
    <property type="entry name" value="Quinoprotein_ADH-like_sf"/>
</dbReference>
<dbReference type="Gene3D" id="2.60.40.10">
    <property type="entry name" value="Immunoglobulins"/>
    <property type="match status" value="1"/>
</dbReference>
<feature type="signal peptide" evidence="1">
    <location>
        <begin position="1"/>
        <end position="28"/>
    </location>
</feature>
<keyword evidence="3" id="KW-1185">Reference proteome</keyword>
<evidence type="ECO:0000313" key="2">
    <source>
        <dbReference type="EMBL" id="GAA0957864.1"/>
    </source>
</evidence>
<protein>
    <recommendedName>
        <fullName evidence="4">Fibronectin type III domain-containing protein</fullName>
    </recommendedName>
</protein>
<dbReference type="InterPro" id="IPR015943">
    <property type="entry name" value="WD40/YVTN_repeat-like_dom_sf"/>
</dbReference>
<evidence type="ECO:0000256" key="1">
    <source>
        <dbReference type="SAM" id="SignalP"/>
    </source>
</evidence>
<name>A0ABP4C0C6_9ACTN</name>
<evidence type="ECO:0008006" key="4">
    <source>
        <dbReference type="Google" id="ProtNLM"/>
    </source>
</evidence>
<reference evidence="3" key="1">
    <citation type="journal article" date="2019" name="Int. J. Syst. Evol. Microbiol.">
        <title>The Global Catalogue of Microorganisms (GCM) 10K type strain sequencing project: providing services to taxonomists for standard genome sequencing and annotation.</title>
        <authorList>
            <consortium name="The Broad Institute Genomics Platform"/>
            <consortium name="The Broad Institute Genome Sequencing Center for Infectious Disease"/>
            <person name="Wu L."/>
            <person name="Ma J."/>
        </authorList>
    </citation>
    <scope>NUCLEOTIDE SEQUENCE [LARGE SCALE GENOMIC DNA]</scope>
    <source>
        <strain evidence="3">JCM 10977</strain>
    </source>
</reference>
<dbReference type="EMBL" id="BAAAHK010000019">
    <property type="protein sequence ID" value="GAA0957864.1"/>
    <property type="molecule type" value="Genomic_DNA"/>
</dbReference>
<proteinExistence type="predicted"/>
<dbReference type="RefSeq" id="WP_343980275.1">
    <property type="nucleotide sequence ID" value="NZ_BAAAHK010000019.1"/>
</dbReference>
<keyword evidence="1" id="KW-0732">Signal</keyword>
<gene>
    <name evidence="2" type="ORF">GCM10009554_69220</name>
</gene>
<dbReference type="InterPro" id="IPR013783">
    <property type="entry name" value="Ig-like_fold"/>
</dbReference>
<feature type="chain" id="PRO_5047085096" description="Fibronectin type III domain-containing protein" evidence="1">
    <location>
        <begin position="29"/>
        <end position="509"/>
    </location>
</feature>
<comment type="caution">
    <text evidence="2">The sequence shown here is derived from an EMBL/GenBank/DDBJ whole genome shotgun (WGS) entry which is preliminary data.</text>
</comment>
<accession>A0ABP4C0C6</accession>
<organism evidence="2 3">
    <name type="scientific">Kribbella koreensis</name>
    <dbReference type="NCBI Taxonomy" id="57909"/>
    <lineage>
        <taxon>Bacteria</taxon>
        <taxon>Bacillati</taxon>
        <taxon>Actinomycetota</taxon>
        <taxon>Actinomycetes</taxon>
        <taxon>Propionibacteriales</taxon>
        <taxon>Kribbellaceae</taxon>
        <taxon>Kribbella</taxon>
    </lineage>
</organism>
<evidence type="ECO:0000313" key="3">
    <source>
        <dbReference type="Proteomes" id="UP001500542"/>
    </source>
</evidence>